<dbReference type="OrthoDB" id="2988956at2"/>
<gene>
    <name evidence="2" type="ORF">AM592_02980</name>
</gene>
<protein>
    <submittedName>
        <fullName evidence="2">Uncharacterized protein</fullName>
    </submittedName>
</protein>
<dbReference type="Pfam" id="PF26325">
    <property type="entry name" value="YhjD"/>
    <property type="match status" value="1"/>
</dbReference>
<dbReference type="RefSeq" id="WP_053602403.1">
    <property type="nucleotide sequence ID" value="NZ_CP012600.1"/>
</dbReference>
<dbReference type="AlphaFoldDB" id="A0A0M4FVE9"/>
<organism evidence="2 3">
    <name type="scientific">Bacillus gobiensis</name>
    <dbReference type="NCBI Taxonomy" id="1441095"/>
    <lineage>
        <taxon>Bacteria</taxon>
        <taxon>Bacillati</taxon>
        <taxon>Bacillota</taxon>
        <taxon>Bacilli</taxon>
        <taxon>Bacillales</taxon>
        <taxon>Bacillaceae</taxon>
        <taxon>Bacillus</taxon>
    </lineage>
</organism>
<dbReference type="Proteomes" id="UP000067625">
    <property type="component" value="Chromosome"/>
</dbReference>
<dbReference type="STRING" id="1441095.AM592_02980"/>
<proteinExistence type="predicted"/>
<reference evidence="2 3" key="2">
    <citation type="journal article" date="2016" name="Int. J. Syst. Evol. Microbiol.">
        <title>Bacillus gobiensis sp. nov., isolated from a soil sample.</title>
        <authorList>
            <person name="Liu B."/>
            <person name="Liu G.H."/>
            <person name="Cetin S."/>
            <person name="Schumann P."/>
            <person name="Pan Z.Z."/>
            <person name="Chen Q.Q."/>
        </authorList>
    </citation>
    <scope>NUCLEOTIDE SEQUENCE [LARGE SCALE GENOMIC DNA]</scope>
    <source>
        <strain evidence="2 3">FJAT-4402</strain>
    </source>
</reference>
<feature type="coiled-coil region" evidence="1">
    <location>
        <begin position="44"/>
        <end position="78"/>
    </location>
</feature>
<evidence type="ECO:0000313" key="2">
    <source>
        <dbReference type="EMBL" id="ALC80663.1"/>
    </source>
</evidence>
<dbReference type="PATRIC" id="fig|1441095.3.peg.653"/>
<keyword evidence="1" id="KW-0175">Coiled coil</keyword>
<name>A0A0M4FVE9_9BACI</name>
<evidence type="ECO:0000256" key="1">
    <source>
        <dbReference type="SAM" id="Coils"/>
    </source>
</evidence>
<evidence type="ECO:0000313" key="3">
    <source>
        <dbReference type="Proteomes" id="UP000067625"/>
    </source>
</evidence>
<dbReference type="EMBL" id="CP012600">
    <property type="protein sequence ID" value="ALC80663.1"/>
    <property type="molecule type" value="Genomic_DNA"/>
</dbReference>
<sequence length="120" mass="14432">MSRIPSNIQNMIEQAIYLPMAIAILNRDLTFIKEGPFKLKDPYLHLIEESLKLALKDLSEVKQELRRKRIRIRKVKQDEGFTKYSFLYDGYEEMHKYFNPRIREQVNLLLEHYLFKADPS</sequence>
<accession>A0A0M4FVE9</accession>
<dbReference type="InterPro" id="IPR058600">
    <property type="entry name" value="YhjD-like"/>
</dbReference>
<keyword evidence="3" id="KW-1185">Reference proteome</keyword>
<reference evidence="3" key="1">
    <citation type="submission" date="2015-08" db="EMBL/GenBank/DDBJ databases">
        <title>Genome sequencing project for genomic taxonomy and phylogenomics of Bacillus-like bacteria.</title>
        <authorList>
            <person name="Liu B."/>
            <person name="Wang J."/>
            <person name="Zhu Y."/>
            <person name="Liu G."/>
            <person name="Chen Q."/>
            <person name="Chen Z."/>
            <person name="Lan J."/>
            <person name="Che J."/>
            <person name="Ge C."/>
            <person name="Shi H."/>
            <person name="Pan Z."/>
            <person name="Liu X."/>
        </authorList>
    </citation>
    <scope>NUCLEOTIDE SEQUENCE [LARGE SCALE GENOMIC DNA]</scope>
    <source>
        <strain evidence="3">FJAT-4402</strain>
    </source>
</reference>